<dbReference type="SUPFAM" id="SSF46689">
    <property type="entry name" value="Homeodomain-like"/>
    <property type="match status" value="1"/>
</dbReference>
<gene>
    <name evidence="6" type="ORF">ACFPCV_31220</name>
</gene>
<dbReference type="InterPro" id="IPR050109">
    <property type="entry name" value="HTH-type_TetR-like_transc_reg"/>
</dbReference>
<dbReference type="EMBL" id="JBHSIS010000022">
    <property type="protein sequence ID" value="MFC4857995.1"/>
    <property type="molecule type" value="Genomic_DNA"/>
</dbReference>
<comment type="caution">
    <text evidence="6">The sequence shown here is derived from an EMBL/GenBank/DDBJ whole genome shotgun (WGS) entry which is preliminary data.</text>
</comment>
<dbReference type="PROSITE" id="PS50977">
    <property type="entry name" value="HTH_TETR_2"/>
    <property type="match status" value="1"/>
</dbReference>
<evidence type="ECO:0000259" key="5">
    <source>
        <dbReference type="PROSITE" id="PS50977"/>
    </source>
</evidence>
<evidence type="ECO:0000256" key="3">
    <source>
        <dbReference type="ARBA" id="ARBA00023163"/>
    </source>
</evidence>
<reference evidence="7" key="1">
    <citation type="journal article" date="2019" name="Int. J. Syst. Evol. Microbiol.">
        <title>The Global Catalogue of Microorganisms (GCM) 10K type strain sequencing project: providing services to taxonomists for standard genome sequencing and annotation.</title>
        <authorList>
            <consortium name="The Broad Institute Genomics Platform"/>
            <consortium name="The Broad Institute Genome Sequencing Center for Infectious Disease"/>
            <person name="Wu L."/>
            <person name="Ma J."/>
        </authorList>
    </citation>
    <scope>NUCLEOTIDE SEQUENCE [LARGE SCALE GENOMIC DNA]</scope>
    <source>
        <strain evidence="7">ZS-22-S1</strain>
    </source>
</reference>
<feature type="DNA-binding region" description="H-T-H motif" evidence="4">
    <location>
        <begin position="41"/>
        <end position="60"/>
    </location>
</feature>
<keyword evidence="3" id="KW-0804">Transcription</keyword>
<dbReference type="Pfam" id="PF00440">
    <property type="entry name" value="TetR_N"/>
    <property type="match status" value="1"/>
</dbReference>
<feature type="domain" description="HTH tetR-type" evidence="5">
    <location>
        <begin position="18"/>
        <end position="78"/>
    </location>
</feature>
<dbReference type="Proteomes" id="UP001595859">
    <property type="component" value="Unassembled WGS sequence"/>
</dbReference>
<keyword evidence="7" id="KW-1185">Reference proteome</keyword>
<protein>
    <submittedName>
        <fullName evidence="6">TetR/AcrR family transcriptional regulator</fullName>
    </submittedName>
</protein>
<dbReference type="InterPro" id="IPR009057">
    <property type="entry name" value="Homeodomain-like_sf"/>
</dbReference>
<evidence type="ECO:0000313" key="6">
    <source>
        <dbReference type="EMBL" id="MFC4857995.1"/>
    </source>
</evidence>
<dbReference type="PANTHER" id="PTHR30055">
    <property type="entry name" value="HTH-TYPE TRANSCRIPTIONAL REGULATOR RUTR"/>
    <property type="match status" value="1"/>
</dbReference>
<evidence type="ECO:0000256" key="1">
    <source>
        <dbReference type="ARBA" id="ARBA00023015"/>
    </source>
</evidence>
<sequence>MSQIAERKPVRRQIDKFAVRRAQLANSALRTLSKLGYAGTSLRDIAENSEFSHGVLHYYFRDKVDLITYCVRQYKAASVARYDQVVAVSTTPDELRDQWIGAMVATLRQDAPMHRLWYDLRNQSMFSEAFREDVRAIDSSLERMIGRIFGHYAQLAGLRLTTSAYLAYALVDGVFQNALLGHLSGDERATADLPEHLSFVLDRVVR</sequence>
<dbReference type="Gene3D" id="1.10.357.10">
    <property type="entry name" value="Tetracycline Repressor, domain 2"/>
    <property type="match status" value="1"/>
</dbReference>
<dbReference type="PANTHER" id="PTHR30055:SF234">
    <property type="entry name" value="HTH-TYPE TRANSCRIPTIONAL REGULATOR BETI"/>
    <property type="match status" value="1"/>
</dbReference>
<evidence type="ECO:0000256" key="2">
    <source>
        <dbReference type="ARBA" id="ARBA00023125"/>
    </source>
</evidence>
<evidence type="ECO:0000256" key="4">
    <source>
        <dbReference type="PROSITE-ProRule" id="PRU00335"/>
    </source>
</evidence>
<proteinExistence type="predicted"/>
<dbReference type="InterPro" id="IPR001647">
    <property type="entry name" value="HTH_TetR"/>
</dbReference>
<keyword evidence="1" id="KW-0805">Transcription regulation</keyword>
<accession>A0ABV9SC93</accession>
<evidence type="ECO:0000313" key="7">
    <source>
        <dbReference type="Proteomes" id="UP001595859"/>
    </source>
</evidence>
<dbReference type="RefSeq" id="WP_378060133.1">
    <property type="nucleotide sequence ID" value="NZ_JBHSIS010000022.1"/>
</dbReference>
<name>A0ABV9SC93_9PSEU</name>
<organism evidence="6 7">
    <name type="scientific">Actinophytocola glycyrrhizae</name>
    <dbReference type="NCBI Taxonomy" id="2044873"/>
    <lineage>
        <taxon>Bacteria</taxon>
        <taxon>Bacillati</taxon>
        <taxon>Actinomycetota</taxon>
        <taxon>Actinomycetes</taxon>
        <taxon>Pseudonocardiales</taxon>
        <taxon>Pseudonocardiaceae</taxon>
    </lineage>
</organism>
<keyword evidence="2 4" id="KW-0238">DNA-binding</keyword>